<evidence type="ECO:0000256" key="2">
    <source>
        <dbReference type="ARBA" id="ARBA00022801"/>
    </source>
</evidence>
<dbReference type="InterPro" id="IPR052349">
    <property type="entry name" value="Metallo-hydrolase_Enzymes"/>
</dbReference>
<dbReference type="FunFam" id="3.20.20.140:FF:000019">
    <property type="entry name" value="Cytosine deaminase"/>
    <property type="match status" value="1"/>
</dbReference>
<dbReference type="InterPro" id="IPR013108">
    <property type="entry name" value="Amidohydro_3"/>
</dbReference>
<dbReference type="GO" id="GO:0006209">
    <property type="term" value="P:cytosine catabolic process"/>
    <property type="evidence" value="ECO:0007669"/>
    <property type="project" value="TreeGrafter"/>
</dbReference>
<name>A0A8S0W7M5_9FIRM</name>
<gene>
    <name evidence="4" type="ORF">DEACI_1592</name>
    <name evidence="5" type="ORF">DEACI_3387</name>
</gene>
<dbReference type="InterPro" id="IPR011059">
    <property type="entry name" value="Metal-dep_hydrolase_composite"/>
</dbReference>
<evidence type="ECO:0000313" key="6">
    <source>
        <dbReference type="Proteomes" id="UP001071230"/>
    </source>
</evidence>
<dbReference type="KEGG" id="aacx:DEACI_1592"/>
<keyword evidence="1" id="KW-0479">Metal-binding</keyword>
<dbReference type="PANTHER" id="PTHR32027:SF0">
    <property type="entry name" value="CYTOSINE DEAMINASE"/>
    <property type="match status" value="1"/>
</dbReference>
<dbReference type="Pfam" id="PF07969">
    <property type="entry name" value="Amidohydro_3"/>
    <property type="match status" value="1"/>
</dbReference>
<feature type="domain" description="Amidohydrolase 3" evidence="3">
    <location>
        <begin position="38"/>
        <end position="398"/>
    </location>
</feature>
<dbReference type="GO" id="GO:0046872">
    <property type="term" value="F:metal ion binding"/>
    <property type="evidence" value="ECO:0007669"/>
    <property type="project" value="UniProtKB-KW"/>
</dbReference>
<dbReference type="Gene3D" id="2.30.40.10">
    <property type="entry name" value="Urease, subunit C, domain 1"/>
    <property type="match status" value="1"/>
</dbReference>
<organism evidence="4">
    <name type="scientific">Acididesulfobacillus acetoxydans</name>
    <dbReference type="NCBI Taxonomy" id="1561005"/>
    <lineage>
        <taxon>Bacteria</taxon>
        <taxon>Bacillati</taxon>
        <taxon>Bacillota</taxon>
        <taxon>Clostridia</taxon>
        <taxon>Eubacteriales</taxon>
        <taxon>Peptococcaceae</taxon>
        <taxon>Acididesulfobacillus</taxon>
    </lineage>
</organism>
<dbReference type="NCBIfam" id="NF006685">
    <property type="entry name" value="PRK09230.1"/>
    <property type="match status" value="1"/>
</dbReference>
<evidence type="ECO:0000313" key="4">
    <source>
        <dbReference type="EMBL" id="CAA7600939.1"/>
    </source>
</evidence>
<evidence type="ECO:0000259" key="3">
    <source>
        <dbReference type="Pfam" id="PF07969"/>
    </source>
</evidence>
<dbReference type="GO" id="GO:0004131">
    <property type="term" value="F:cytosine deaminase activity"/>
    <property type="evidence" value="ECO:0007669"/>
    <property type="project" value="TreeGrafter"/>
</dbReference>
<accession>A0A8S0W7M5</accession>
<dbReference type="EMBL" id="CDGJ01000104">
    <property type="protein sequence ID" value="CEJ08905.1"/>
    <property type="molecule type" value="Genomic_DNA"/>
</dbReference>
<keyword evidence="6" id="KW-1185">Reference proteome</keyword>
<dbReference type="Proteomes" id="UP000836597">
    <property type="component" value="Chromosome"/>
</dbReference>
<proteinExistence type="predicted"/>
<dbReference type="CDD" id="cd01293">
    <property type="entry name" value="Bact_CD"/>
    <property type="match status" value="1"/>
</dbReference>
<reference evidence="4" key="2">
    <citation type="submission" date="2020-01" db="EMBL/GenBank/DDBJ databases">
        <authorList>
            <person name="Hornung B."/>
        </authorList>
    </citation>
    <scope>NUCLEOTIDE SEQUENCE</scope>
    <source>
        <strain evidence="4">PacBioINE</strain>
    </source>
</reference>
<dbReference type="EMBL" id="LR746496">
    <property type="protein sequence ID" value="CAA7600939.1"/>
    <property type="molecule type" value="Genomic_DNA"/>
</dbReference>
<dbReference type="Proteomes" id="UP001071230">
    <property type="component" value="Unassembled WGS sequence"/>
</dbReference>
<sequence length="421" mass="47131">MMDLIIRQAKIKDVLVDIGVEHGRIITIVPSLKASALQEIDAHGNLLSPPFVDPHLHLDAVLTAGEPDWNHSGTLLEGIALWNRRKSALSYDDVKMRAKKAVLWEVVQGVQHIRTHVDVCDPNLTALHALVDLREEIKEIADIQIVAFPQEGIPSYPNGRELMTEAIEQGCDVVGGIPHYEITREYGLESLDFAFALARKYDKLIDIHCDETDDEQSRFIEHMAALTLEKDFQGRVTASHTTAMHSYNNAYAFKLIGWLKKAELNLITNPLDNIVLQGRFDTYPKRRGLTRVKELNEAGLTVAIGHDSIMDPWYQLGKGSMLMAASMLLHVTQMTGRQQMLDVFKMITSSSAKVMNIPNYEISEGHPANFIILNASDPIEALRLEAECLYSIRFGKVIATSRPVEQHVVLGGKTETIRLVK</sequence>
<dbReference type="GO" id="GO:0035888">
    <property type="term" value="F:isoguanine deaminase activity"/>
    <property type="evidence" value="ECO:0007669"/>
    <property type="project" value="TreeGrafter"/>
</dbReference>
<dbReference type="SUPFAM" id="SSF51556">
    <property type="entry name" value="Metallo-dependent hydrolases"/>
    <property type="match status" value="1"/>
</dbReference>
<reference evidence="5" key="1">
    <citation type="submission" date="2014-11" db="EMBL/GenBank/DDBJ databases">
        <authorList>
            <person name="Hornung B.V."/>
        </authorList>
    </citation>
    <scope>NUCLEOTIDE SEQUENCE</scope>
    <source>
        <strain evidence="5">INE</strain>
    </source>
</reference>
<keyword evidence="2 4" id="KW-0378">Hydrolase</keyword>
<evidence type="ECO:0000256" key="1">
    <source>
        <dbReference type="ARBA" id="ARBA00022723"/>
    </source>
</evidence>
<dbReference type="Gene3D" id="3.20.20.140">
    <property type="entry name" value="Metal-dependent hydrolases"/>
    <property type="match status" value="1"/>
</dbReference>
<dbReference type="AlphaFoldDB" id="A0A8S0W7M5"/>
<dbReference type="InterPro" id="IPR032466">
    <property type="entry name" value="Metal_Hydrolase"/>
</dbReference>
<dbReference type="SUPFAM" id="SSF51338">
    <property type="entry name" value="Composite domain of metallo-dependent hydrolases"/>
    <property type="match status" value="2"/>
</dbReference>
<evidence type="ECO:0000313" key="5">
    <source>
        <dbReference type="EMBL" id="CEJ08905.1"/>
    </source>
</evidence>
<dbReference type="PANTHER" id="PTHR32027">
    <property type="entry name" value="CYTOSINE DEAMINASE"/>
    <property type="match status" value="1"/>
</dbReference>
<dbReference type="EC" id="3.5.-.-" evidence="4"/>
<dbReference type="NCBIfam" id="NF005748">
    <property type="entry name" value="PRK07572.1"/>
    <property type="match status" value="1"/>
</dbReference>
<protein>
    <submittedName>
        <fullName evidence="4">Amidohydrolase family</fullName>
        <ecNumber evidence="4">3.5.-.-</ecNumber>
    </submittedName>
    <submittedName>
        <fullName evidence="5">Cytosine deaminase</fullName>
    </submittedName>
</protein>